<dbReference type="EMBL" id="UYRT01110467">
    <property type="protein sequence ID" value="VDN45487.1"/>
    <property type="molecule type" value="Genomic_DNA"/>
</dbReference>
<dbReference type="Proteomes" id="UP000271098">
    <property type="component" value="Unassembled WGS sequence"/>
</dbReference>
<dbReference type="Gene3D" id="3.30.505.10">
    <property type="entry name" value="SH2 domain"/>
    <property type="match status" value="1"/>
</dbReference>
<dbReference type="InterPro" id="IPR036860">
    <property type="entry name" value="SH2_dom_sf"/>
</dbReference>
<proteinExistence type="predicted"/>
<organism evidence="3">
    <name type="scientific">Gongylonema pulchrum</name>
    <dbReference type="NCBI Taxonomy" id="637853"/>
    <lineage>
        <taxon>Eukaryota</taxon>
        <taxon>Metazoa</taxon>
        <taxon>Ecdysozoa</taxon>
        <taxon>Nematoda</taxon>
        <taxon>Chromadorea</taxon>
        <taxon>Rhabditida</taxon>
        <taxon>Spirurina</taxon>
        <taxon>Spiruromorpha</taxon>
        <taxon>Spiruroidea</taxon>
        <taxon>Gongylonematidae</taxon>
        <taxon>Gongylonema</taxon>
    </lineage>
</organism>
<evidence type="ECO:0000313" key="1">
    <source>
        <dbReference type="EMBL" id="VDN45487.1"/>
    </source>
</evidence>
<evidence type="ECO:0000313" key="3">
    <source>
        <dbReference type="WBParaSite" id="GPUH_0002641701-mRNA-1"/>
    </source>
</evidence>
<reference evidence="3" key="1">
    <citation type="submission" date="2016-06" db="UniProtKB">
        <authorList>
            <consortium name="WormBaseParasite"/>
        </authorList>
    </citation>
    <scope>IDENTIFICATION</scope>
</reference>
<reference evidence="1 2" key="2">
    <citation type="submission" date="2018-11" db="EMBL/GenBank/DDBJ databases">
        <authorList>
            <consortium name="Pathogen Informatics"/>
        </authorList>
    </citation>
    <scope>NUCLEOTIDE SEQUENCE [LARGE SCALE GENOMIC DNA]</scope>
</reference>
<sequence length="70" mass="8176">MAEKVNLGLAFLEFGFIALSRFQCRITGQFILALSVKWNKQVLHFVVNRDENGQYYFETHKVYVANVFSE</sequence>
<name>A0A183EZJ6_9BILA</name>
<dbReference type="SUPFAM" id="SSF55550">
    <property type="entry name" value="SH2 domain"/>
    <property type="match status" value="1"/>
</dbReference>
<gene>
    <name evidence="1" type="ORF">GPUH_LOCUS26387</name>
</gene>
<dbReference type="WBParaSite" id="GPUH_0002641701-mRNA-1">
    <property type="protein sequence ID" value="GPUH_0002641701-mRNA-1"/>
    <property type="gene ID" value="GPUH_0002641701"/>
</dbReference>
<protein>
    <submittedName>
        <fullName evidence="3">SH2 domain-containing protein</fullName>
    </submittedName>
</protein>
<keyword evidence="2" id="KW-1185">Reference proteome</keyword>
<evidence type="ECO:0000313" key="2">
    <source>
        <dbReference type="Proteomes" id="UP000271098"/>
    </source>
</evidence>
<dbReference type="AlphaFoldDB" id="A0A183EZJ6"/>
<accession>A0A183EZJ6</accession>